<dbReference type="EMBL" id="CP136704">
    <property type="protein sequence ID" value="WOI32201.1"/>
    <property type="molecule type" value="Genomic_DNA"/>
</dbReference>
<feature type="chain" id="PRO_5046330950" evidence="4">
    <location>
        <begin position="23"/>
        <end position="551"/>
    </location>
</feature>
<comment type="similarity">
    <text evidence="2">Belongs to the bacterial solute-binding protein 5 family.</text>
</comment>
<name>A0ABZ0HCH5_TRISK</name>
<gene>
    <name evidence="6" type="ORF">R1T40_14680</name>
</gene>
<dbReference type="CDD" id="cd08509">
    <property type="entry name" value="PBP2_TmCBP_oligosaccharides_like"/>
    <property type="match status" value="1"/>
</dbReference>
<keyword evidence="3 4" id="KW-0732">Signal</keyword>
<evidence type="ECO:0000256" key="4">
    <source>
        <dbReference type="SAM" id="SignalP"/>
    </source>
</evidence>
<accession>A0ABZ0HCH5</accession>
<dbReference type="SUPFAM" id="SSF53850">
    <property type="entry name" value="Periplasmic binding protein-like II"/>
    <property type="match status" value="1"/>
</dbReference>
<dbReference type="Gene3D" id="3.40.190.10">
    <property type="entry name" value="Periplasmic binding protein-like II"/>
    <property type="match status" value="1"/>
</dbReference>
<dbReference type="Gene3D" id="3.90.76.10">
    <property type="entry name" value="Dipeptide-binding Protein, Domain 1"/>
    <property type="match status" value="1"/>
</dbReference>
<dbReference type="PANTHER" id="PTHR30290:SF38">
    <property type="entry name" value="D,D-DIPEPTIDE-BINDING PERIPLASMIC PROTEIN DDPA-RELATED"/>
    <property type="match status" value="1"/>
</dbReference>
<feature type="signal peptide" evidence="4">
    <location>
        <begin position="1"/>
        <end position="22"/>
    </location>
</feature>
<dbReference type="InterPro" id="IPR030678">
    <property type="entry name" value="Peptide/Ni-bd"/>
</dbReference>
<evidence type="ECO:0000256" key="3">
    <source>
        <dbReference type="ARBA" id="ARBA00022729"/>
    </source>
</evidence>
<evidence type="ECO:0000313" key="7">
    <source>
        <dbReference type="Proteomes" id="UP001302666"/>
    </source>
</evidence>
<dbReference type="Gene3D" id="3.10.105.10">
    <property type="entry name" value="Dipeptide-binding Protein, Domain 3"/>
    <property type="match status" value="1"/>
</dbReference>
<keyword evidence="7" id="KW-1185">Reference proteome</keyword>
<dbReference type="InterPro" id="IPR039424">
    <property type="entry name" value="SBP_5"/>
</dbReference>
<reference evidence="6 7" key="1">
    <citation type="submission" date="2023-10" db="EMBL/GenBank/DDBJ databases">
        <title>Eight complete genome sequences of bacteria isolated from laboratory stock of Giant Kelp gametophytes.</title>
        <authorList>
            <person name="Tolentino B."/>
            <person name="Nuzhdin S."/>
        </authorList>
    </citation>
    <scope>NUCLEOTIDE SEQUENCE [LARGE SCALE GENOMIC DNA]</scope>
    <source>
        <strain evidence="6 7">LC.270.F.C4</strain>
    </source>
</reference>
<dbReference type="RefSeq" id="WP_317384637.1">
    <property type="nucleotide sequence ID" value="NZ_CP136704.1"/>
</dbReference>
<feature type="domain" description="Solute-binding protein family 5" evidence="5">
    <location>
        <begin position="72"/>
        <end position="447"/>
    </location>
</feature>
<dbReference type="InterPro" id="IPR000914">
    <property type="entry name" value="SBP_5_dom"/>
</dbReference>
<dbReference type="PANTHER" id="PTHR30290">
    <property type="entry name" value="PERIPLASMIC BINDING COMPONENT OF ABC TRANSPORTER"/>
    <property type="match status" value="1"/>
</dbReference>
<proteinExistence type="inferred from homology"/>
<protein>
    <submittedName>
        <fullName evidence="6">ABC transporter substrate-binding protein</fullName>
    </submittedName>
</protein>
<organism evidence="6 7">
    <name type="scientific">Tritonibacter scottomollicae</name>
    <name type="common">Epibacterium scottomollicae</name>
    <dbReference type="NCBI Taxonomy" id="483013"/>
    <lineage>
        <taxon>Bacteria</taxon>
        <taxon>Pseudomonadati</taxon>
        <taxon>Pseudomonadota</taxon>
        <taxon>Alphaproteobacteria</taxon>
        <taxon>Rhodobacterales</taxon>
        <taxon>Paracoccaceae</taxon>
        <taxon>Tritonibacter</taxon>
    </lineage>
</organism>
<dbReference type="Proteomes" id="UP001302666">
    <property type="component" value="Chromosome"/>
</dbReference>
<evidence type="ECO:0000259" key="5">
    <source>
        <dbReference type="Pfam" id="PF00496"/>
    </source>
</evidence>
<sequence length="551" mass="61163">MKFTATAGLLASVALWTTAVQAEETVVSALPEQVTAWVKNFNPFNQTTAAPSVMHFMYEPLIIFNALDGGKPIYRLATAFEYSDDLSTITVTLREGVEWSDGEAFSADDVVNSFELALNNVALDSVGMSNMLSSVEKIDDQTVQFNLSTPSSQAMYQIVRVPIVPEHIWSDIADPVTFTNPDPVGSGPLTEIRRFTPQEYIQCRNDNYWDAESLKVDCMRFPQIANNDQALAAAANGELDWMGSFLPDIENTFVAKDPEHHRYWLPGGSLVAFYMNFEAPDAGDSAAFNNVDFRRAVSMSFDREAMVEIAGYGYPTINQYPSGLGRAFHSWNNPEVEDKFGGFTQYDVEGARALLAEAGFEDIDGDGFVETPAGEQIDIEVIVPNGWTDWVNSSQIAVEGLNAAGIKANVSTPESAIWTEKLIKGDYDMAINSVRVGATPFNQYLDSLHEINQAKSRFAASRYYNEELSDLLDAFTQTSDTEKQMAIMADVQKIVGEEMPLAYVFNNPRWYQYNTKRFTGFFSAENPVANPVAHKTNPARLMHLLALRPVE</sequence>
<dbReference type="PIRSF" id="PIRSF002741">
    <property type="entry name" value="MppA"/>
    <property type="match status" value="1"/>
</dbReference>
<evidence type="ECO:0000313" key="6">
    <source>
        <dbReference type="EMBL" id="WOI32201.1"/>
    </source>
</evidence>
<dbReference type="Pfam" id="PF00496">
    <property type="entry name" value="SBP_bac_5"/>
    <property type="match status" value="1"/>
</dbReference>
<evidence type="ECO:0000256" key="1">
    <source>
        <dbReference type="ARBA" id="ARBA00004418"/>
    </source>
</evidence>
<evidence type="ECO:0000256" key="2">
    <source>
        <dbReference type="ARBA" id="ARBA00005695"/>
    </source>
</evidence>
<comment type="subcellular location">
    <subcellularLocation>
        <location evidence="1">Periplasm</location>
    </subcellularLocation>
</comment>